<organism evidence="3 4">
    <name type="scientific">Paucidesulfovibrio gracilis DSM 16080</name>
    <dbReference type="NCBI Taxonomy" id="1121449"/>
    <lineage>
        <taxon>Bacteria</taxon>
        <taxon>Pseudomonadati</taxon>
        <taxon>Thermodesulfobacteriota</taxon>
        <taxon>Desulfovibrionia</taxon>
        <taxon>Desulfovibrionales</taxon>
        <taxon>Desulfovibrionaceae</taxon>
        <taxon>Paucidesulfovibrio</taxon>
    </lineage>
</organism>
<keyword evidence="2" id="KW-0732">Signal</keyword>
<accession>A0A1T4WSP8</accession>
<evidence type="ECO:0000313" key="4">
    <source>
        <dbReference type="Proteomes" id="UP000190027"/>
    </source>
</evidence>
<feature type="region of interest" description="Disordered" evidence="1">
    <location>
        <begin position="71"/>
        <end position="93"/>
    </location>
</feature>
<dbReference type="EMBL" id="FUYC01000004">
    <property type="protein sequence ID" value="SKA80390.1"/>
    <property type="molecule type" value="Genomic_DNA"/>
</dbReference>
<dbReference type="Proteomes" id="UP000190027">
    <property type="component" value="Unassembled WGS sequence"/>
</dbReference>
<evidence type="ECO:0008006" key="5">
    <source>
        <dbReference type="Google" id="ProtNLM"/>
    </source>
</evidence>
<dbReference type="OrthoDB" id="9813452at2"/>
<keyword evidence="4" id="KW-1185">Reference proteome</keyword>
<reference evidence="3 4" key="1">
    <citation type="submission" date="2017-02" db="EMBL/GenBank/DDBJ databases">
        <authorList>
            <person name="Peterson S.W."/>
        </authorList>
    </citation>
    <scope>NUCLEOTIDE SEQUENCE [LARGE SCALE GENOMIC DNA]</scope>
    <source>
        <strain evidence="3 4">DSM 16080</strain>
    </source>
</reference>
<evidence type="ECO:0000256" key="2">
    <source>
        <dbReference type="SAM" id="SignalP"/>
    </source>
</evidence>
<protein>
    <recommendedName>
        <fullName evidence="5">LPP20 lipoprotein</fullName>
    </recommendedName>
</protein>
<evidence type="ECO:0000256" key="1">
    <source>
        <dbReference type="SAM" id="MobiDB-lite"/>
    </source>
</evidence>
<dbReference type="RefSeq" id="WP_078716917.1">
    <property type="nucleotide sequence ID" value="NZ_FUYC01000004.1"/>
</dbReference>
<feature type="chain" id="PRO_5012323573" description="LPP20 lipoprotein" evidence="2">
    <location>
        <begin position="23"/>
        <end position="363"/>
    </location>
</feature>
<proteinExistence type="predicted"/>
<dbReference type="AlphaFoldDB" id="A0A1T4WSP8"/>
<sequence>MAYNILMLQLVLVLLLPCAVLAQTSASTGSTTGSVPVVIGEEEGAAGGAETAGPSGQPSALDQVENWINENVPPEDRESFPVPEASAESTDVGLTLGDGSVTVDWGTGMLSALGTAVASGEGYNPARAEAMAMRHATLQARKFLQDAVLGLALNGRELLVDNLTPAQQTQLRGKLQNSPIERASEPGDNGDVLVSVVARVRLRGELADALVPRSIPFQSRIPTKVEAPILEPLAEQDMDAVEYKRSMAELGAFTGVIVDARGMEGAPALLPELFDPEGVAVYGPFMASRSMVLEQGLVTYADSPDAPLVRRRCGGTPLEVRAQAVAGPQRADLFLSATDAELVRLLFESEEISTTCPVAVLLD</sequence>
<gene>
    <name evidence="3" type="ORF">SAMN02745704_01345</name>
</gene>
<evidence type="ECO:0000313" key="3">
    <source>
        <dbReference type="EMBL" id="SKA80390.1"/>
    </source>
</evidence>
<name>A0A1T4WSP8_9BACT</name>
<feature type="signal peptide" evidence="2">
    <location>
        <begin position="1"/>
        <end position="22"/>
    </location>
</feature>
<dbReference type="STRING" id="1121449.SAMN02745704_01345"/>